<dbReference type="Gene3D" id="1.10.10.60">
    <property type="entry name" value="Homeodomain-like"/>
    <property type="match status" value="1"/>
</dbReference>
<feature type="DNA-binding region" description="H-T-H motif" evidence="4">
    <location>
        <begin position="34"/>
        <end position="53"/>
    </location>
</feature>
<evidence type="ECO:0000256" key="4">
    <source>
        <dbReference type="PROSITE-ProRule" id="PRU00335"/>
    </source>
</evidence>
<dbReference type="Proteomes" id="UP001258181">
    <property type="component" value="Unassembled WGS sequence"/>
</dbReference>
<keyword evidence="7" id="KW-1185">Reference proteome</keyword>
<keyword evidence="1" id="KW-0805">Transcription regulation</keyword>
<dbReference type="InterPro" id="IPR036271">
    <property type="entry name" value="Tet_transcr_reg_TetR-rel_C_sf"/>
</dbReference>
<dbReference type="EMBL" id="JAVDWA010000006">
    <property type="protein sequence ID" value="MDR7074113.1"/>
    <property type="molecule type" value="Genomic_DNA"/>
</dbReference>
<name>A0ABU1U3X2_9BACL</name>
<evidence type="ECO:0000313" key="7">
    <source>
        <dbReference type="Proteomes" id="UP001258181"/>
    </source>
</evidence>
<dbReference type="InterPro" id="IPR041612">
    <property type="entry name" value="YfiR_C"/>
</dbReference>
<dbReference type="RefSeq" id="WP_310260552.1">
    <property type="nucleotide sequence ID" value="NZ_JAVDWA010000006.1"/>
</dbReference>
<dbReference type="InterPro" id="IPR009057">
    <property type="entry name" value="Homeodomain-like_sf"/>
</dbReference>
<evidence type="ECO:0000313" key="6">
    <source>
        <dbReference type="EMBL" id="MDR7074113.1"/>
    </source>
</evidence>
<reference evidence="6 7" key="1">
    <citation type="submission" date="2023-07" db="EMBL/GenBank/DDBJ databases">
        <title>Sorghum-associated microbial communities from plants grown in Nebraska, USA.</title>
        <authorList>
            <person name="Schachtman D."/>
        </authorList>
    </citation>
    <scope>NUCLEOTIDE SEQUENCE [LARGE SCALE GENOMIC DNA]</scope>
    <source>
        <strain evidence="6 7">BE211</strain>
    </source>
</reference>
<dbReference type="Gene3D" id="1.10.357.10">
    <property type="entry name" value="Tetracycline Repressor, domain 2"/>
    <property type="match status" value="1"/>
</dbReference>
<dbReference type="PANTHER" id="PTHR47506:SF6">
    <property type="entry name" value="HTH-TYPE TRANSCRIPTIONAL REPRESSOR NEMR"/>
    <property type="match status" value="1"/>
</dbReference>
<dbReference type="SUPFAM" id="SSF48498">
    <property type="entry name" value="Tetracyclin repressor-like, C-terminal domain"/>
    <property type="match status" value="1"/>
</dbReference>
<dbReference type="SUPFAM" id="SSF46689">
    <property type="entry name" value="Homeodomain-like"/>
    <property type="match status" value="1"/>
</dbReference>
<keyword evidence="2 4" id="KW-0238">DNA-binding</keyword>
<dbReference type="PRINTS" id="PR00455">
    <property type="entry name" value="HTHTETR"/>
</dbReference>
<gene>
    <name evidence="6" type="ORF">J2X07_003108</name>
</gene>
<dbReference type="Pfam" id="PF17922">
    <property type="entry name" value="TetR_C_17"/>
    <property type="match status" value="1"/>
</dbReference>
<dbReference type="PANTHER" id="PTHR47506">
    <property type="entry name" value="TRANSCRIPTIONAL REGULATORY PROTEIN"/>
    <property type="match status" value="1"/>
</dbReference>
<feature type="domain" description="HTH tetR-type" evidence="5">
    <location>
        <begin position="11"/>
        <end position="71"/>
    </location>
</feature>
<accession>A0ABU1U3X2</accession>
<sequence>MSPKVTESHKEERKRNILDAAKKIFKKKGYEAFVMQDVIDAVDLSRGGVYSYFSNKEDLFLSILESMNEAYENELNEFAKKPSIWEALKDEFEGYKNMKDDEDAFSAVQIEYFLINRRAPQKTEYFNDRYRFAIAQLVNMFKQGVENGEFKPNYPIETIAKYFITFNDGLHIASIFIKKNEMNFNEQVDLFLQQLGTMLGVEKL</sequence>
<evidence type="ECO:0000256" key="3">
    <source>
        <dbReference type="ARBA" id="ARBA00023163"/>
    </source>
</evidence>
<keyword evidence="3" id="KW-0804">Transcription</keyword>
<evidence type="ECO:0000256" key="1">
    <source>
        <dbReference type="ARBA" id="ARBA00023015"/>
    </source>
</evidence>
<evidence type="ECO:0000259" key="5">
    <source>
        <dbReference type="PROSITE" id="PS50977"/>
    </source>
</evidence>
<comment type="caution">
    <text evidence="6">The sequence shown here is derived from an EMBL/GenBank/DDBJ whole genome shotgun (WGS) entry which is preliminary data.</text>
</comment>
<evidence type="ECO:0000256" key="2">
    <source>
        <dbReference type="ARBA" id="ARBA00023125"/>
    </source>
</evidence>
<dbReference type="InterPro" id="IPR001647">
    <property type="entry name" value="HTH_TetR"/>
</dbReference>
<organism evidence="6 7">
    <name type="scientific">Fictibacillus barbaricus</name>
    <dbReference type="NCBI Taxonomy" id="182136"/>
    <lineage>
        <taxon>Bacteria</taxon>
        <taxon>Bacillati</taxon>
        <taxon>Bacillota</taxon>
        <taxon>Bacilli</taxon>
        <taxon>Bacillales</taxon>
        <taxon>Fictibacillaceae</taxon>
        <taxon>Fictibacillus</taxon>
    </lineage>
</organism>
<proteinExistence type="predicted"/>
<dbReference type="PROSITE" id="PS50977">
    <property type="entry name" value="HTH_TETR_2"/>
    <property type="match status" value="1"/>
</dbReference>
<protein>
    <submittedName>
        <fullName evidence="6">AcrR family transcriptional regulator</fullName>
    </submittedName>
</protein>
<dbReference type="Pfam" id="PF00440">
    <property type="entry name" value="TetR_N"/>
    <property type="match status" value="1"/>
</dbReference>